<dbReference type="Proteomes" id="UP001244490">
    <property type="component" value="Unassembled WGS sequence"/>
</dbReference>
<accession>A0AAW8ANP5</accession>
<reference evidence="1" key="1">
    <citation type="submission" date="2023-07" db="EMBL/GenBank/DDBJ databases">
        <authorList>
            <person name="Peng Z."/>
        </authorList>
    </citation>
    <scope>NUCLEOTIDE SEQUENCE</scope>
    <source>
        <strain evidence="1">KP219</strain>
    </source>
</reference>
<gene>
    <name evidence="1" type="ORF">Q6294_30110</name>
</gene>
<dbReference type="AlphaFoldDB" id="A0AAW8ANP5"/>
<dbReference type="EMBL" id="JAUUIA010000442">
    <property type="protein sequence ID" value="MDP0971198.1"/>
    <property type="molecule type" value="Genomic_DNA"/>
</dbReference>
<feature type="non-terminal residue" evidence="1">
    <location>
        <position position="90"/>
    </location>
</feature>
<feature type="non-terminal residue" evidence="1">
    <location>
        <position position="1"/>
    </location>
</feature>
<evidence type="ECO:0000313" key="1">
    <source>
        <dbReference type="EMBL" id="MDP0971198.1"/>
    </source>
</evidence>
<protein>
    <submittedName>
        <fullName evidence="1">Uncharacterized protein</fullName>
    </submittedName>
</protein>
<proteinExistence type="predicted"/>
<evidence type="ECO:0000313" key="2">
    <source>
        <dbReference type="Proteomes" id="UP001244490"/>
    </source>
</evidence>
<comment type="caution">
    <text evidence="1">The sequence shown here is derived from an EMBL/GenBank/DDBJ whole genome shotgun (WGS) entry which is preliminary data.</text>
</comment>
<name>A0AAW8ANP5_KLEPN</name>
<sequence length="90" mass="9620">DNVGGGGGQEETLKVYHTYDDAIGLTSGGVFYTAARLTPTSGDCDVVAGFFLHHESTQNQHFFIWRGNTNTNPGAIVESLPYPGADSGWK</sequence>
<dbReference type="RefSeq" id="WP_305202357.1">
    <property type="nucleotide sequence ID" value="NZ_JAUUIA010000442.1"/>
</dbReference>
<organism evidence="1 2">
    <name type="scientific">Klebsiella pneumoniae</name>
    <dbReference type="NCBI Taxonomy" id="573"/>
    <lineage>
        <taxon>Bacteria</taxon>
        <taxon>Pseudomonadati</taxon>
        <taxon>Pseudomonadota</taxon>
        <taxon>Gammaproteobacteria</taxon>
        <taxon>Enterobacterales</taxon>
        <taxon>Enterobacteriaceae</taxon>
        <taxon>Klebsiella/Raoultella group</taxon>
        <taxon>Klebsiella</taxon>
        <taxon>Klebsiella pneumoniae complex</taxon>
    </lineage>
</organism>